<proteinExistence type="predicted"/>
<dbReference type="AlphaFoldDB" id="A0A1I2DW98"/>
<keyword evidence="3" id="KW-1185">Reference proteome</keyword>
<dbReference type="Proteomes" id="UP000199513">
    <property type="component" value="Unassembled WGS sequence"/>
</dbReference>
<name>A0A1I2DW98_9BACT</name>
<evidence type="ECO:0000256" key="1">
    <source>
        <dbReference type="SAM" id="Phobius"/>
    </source>
</evidence>
<keyword evidence="1" id="KW-0472">Membrane</keyword>
<keyword evidence="1" id="KW-1133">Transmembrane helix</keyword>
<dbReference type="EMBL" id="FONY01000008">
    <property type="protein sequence ID" value="SFE84826.1"/>
    <property type="molecule type" value="Genomic_DNA"/>
</dbReference>
<accession>A0A1I2DW98</accession>
<gene>
    <name evidence="2" type="ORF">SAMN04488541_100845</name>
</gene>
<feature type="transmembrane region" description="Helical" evidence="1">
    <location>
        <begin position="20"/>
        <end position="45"/>
    </location>
</feature>
<sequence length="142" mass="17390">MEALWYYIFTYQALFSHSNICYVFLHIVSIAKASSHYLVIVLFFCKKYRYIPLHKTSIFRYNILHNSKSNHYKYLHEGRYKLYFFTRLLINALYFLTFCIIKFYTFFVYCYILSHYIHKPLLFFTHLSIKNSFFTQLEADLA</sequence>
<evidence type="ECO:0000313" key="3">
    <source>
        <dbReference type="Proteomes" id="UP000199513"/>
    </source>
</evidence>
<reference evidence="2 3" key="1">
    <citation type="submission" date="2016-10" db="EMBL/GenBank/DDBJ databases">
        <authorList>
            <person name="de Groot N.N."/>
        </authorList>
    </citation>
    <scope>NUCLEOTIDE SEQUENCE [LARGE SCALE GENOMIC DNA]</scope>
    <source>
        <strain>GEY</strain>
        <strain evidence="3">DSM 9560</strain>
    </source>
</reference>
<feature type="transmembrane region" description="Helical" evidence="1">
    <location>
        <begin position="88"/>
        <end position="114"/>
    </location>
</feature>
<organism evidence="2 3">
    <name type="scientific">Thermoflexibacter ruber</name>
    <dbReference type="NCBI Taxonomy" id="1003"/>
    <lineage>
        <taxon>Bacteria</taxon>
        <taxon>Pseudomonadati</taxon>
        <taxon>Bacteroidota</taxon>
        <taxon>Cytophagia</taxon>
        <taxon>Cytophagales</taxon>
        <taxon>Thermoflexibacteraceae</taxon>
        <taxon>Thermoflexibacter</taxon>
    </lineage>
</organism>
<evidence type="ECO:0000313" key="2">
    <source>
        <dbReference type="EMBL" id="SFE84826.1"/>
    </source>
</evidence>
<protein>
    <submittedName>
        <fullName evidence="2">Uncharacterized protein</fullName>
    </submittedName>
</protein>
<keyword evidence="1" id="KW-0812">Transmembrane</keyword>